<reference evidence="1 2" key="1">
    <citation type="submission" date="2016-04" db="EMBL/GenBank/DDBJ databases">
        <authorList>
            <consortium name="Pathogen Informatics"/>
        </authorList>
    </citation>
    <scope>NUCLEOTIDE SEQUENCE [LARGE SCALE GENOMIC DNA]</scope>
    <source>
        <strain evidence="1 2">H050680373</strain>
    </source>
</reference>
<dbReference type="EMBL" id="FKIF01000007">
    <property type="protein sequence ID" value="SAI70850.1"/>
    <property type="molecule type" value="Genomic_DNA"/>
</dbReference>
<keyword evidence="2" id="KW-1185">Reference proteome</keyword>
<dbReference type="Proteomes" id="UP000076848">
    <property type="component" value="Unassembled WGS sequence"/>
</dbReference>
<name>A0A157SK61_9BORD</name>
<dbReference type="RefSeq" id="WP_197488171.1">
    <property type="nucleotide sequence ID" value="NZ_FKIF01000007.1"/>
</dbReference>
<organism evidence="1 2">
    <name type="scientific">Bordetella ansorpii</name>
    <dbReference type="NCBI Taxonomy" id="288768"/>
    <lineage>
        <taxon>Bacteria</taxon>
        <taxon>Pseudomonadati</taxon>
        <taxon>Pseudomonadota</taxon>
        <taxon>Betaproteobacteria</taxon>
        <taxon>Burkholderiales</taxon>
        <taxon>Alcaligenaceae</taxon>
        <taxon>Bordetella</taxon>
    </lineage>
</organism>
<dbReference type="AlphaFoldDB" id="A0A157SK61"/>
<sequence>MLFLLLLFFCTASGASRILLPGGKHVPQNAAARQSADEGEPLAIARKRVFCAKKQKNPKKSRAAAAV</sequence>
<accession>A0A157SK61</accession>
<proteinExistence type="predicted"/>
<protein>
    <submittedName>
        <fullName evidence="1">Uncharacterized protein</fullName>
    </submittedName>
</protein>
<evidence type="ECO:0000313" key="2">
    <source>
        <dbReference type="Proteomes" id="UP000076848"/>
    </source>
</evidence>
<evidence type="ECO:0000313" key="1">
    <source>
        <dbReference type="EMBL" id="SAI70850.1"/>
    </source>
</evidence>
<gene>
    <name evidence="1" type="ORF">SAMEA3906486_03202</name>
</gene>
<dbReference type="STRING" id="288768.SAMEA3906486_03202"/>